<keyword evidence="6" id="KW-0539">Nucleus</keyword>
<dbReference type="OrthoDB" id="2593732at2759"/>
<dbReference type="RefSeq" id="XP_024744436.1">
    <property type="nucleotide sequence ID" value="XM_024873580.1"/>
</dbReference>
<keyword evidence="1" id="KW-0479">Metal-binding</keyword>
<dbReference type="PANTHER" id="PTHR36206:SF4">
    <property type="entry name" value="HYPOTHETICAL CONSERVED PROTEIN (EUROFUNG)-RELATED"/>
    <property type="match status" value="1"/>
</dbReference>
<accession>A0A2J6TWX4</accession>
<dbReference type="InterPro" id="IPR052360">
    <property type="entry name" value="Transcr_Regulatory_Proteins"/>
</dbReference>
<reference evidence="7 8" key="1">
    <citation type="submission" date="2016-04" db="EMBL/GenBank/DDBJ databases">
        <title>A degradative enzymes factory behind the ericoid mycorrhizal symbiosis.</title>
        <authorList>
            <consortium name="DOE Joint Genome Institute"/>
            <person name="Martino E."/>
            <person name="Morin E."/>
            <person name="Grelet G."/>
            <person name="Kuo A."/>
            <person name="Kohler A."/>
            <person name="Daghino S."/>
            <person name="Barry K."/>
            <person name="Choi C."/>
            <person name="Cichocki N."/>
            <person name="Clum A."/>
            <person name="Copeland A."/>
            <person name="Hainaut M."/>
            <person name="Haridas S."/>
            <person name="Labutti K."/>
            <person name="Lindquist E."/>
            <person name="Lipzen A."/>
            <person name="Khouja H.-R."/>
            <person name="Murat C."/>
            <person name="Ohm R."/>
            <person name="Olson A."/>
            <person name="Spatafora J."/>
            <person name="Veneault-Fourrey C."/>
            <person name="Henrissat B."/>
            <person name="Grigoriev I."/>
            <person name="Martin F."/>
            <person name="Perotto S."/>
        </authorList>
    </citation>
    <scope>NUCLEOTIDE SEQUENCE [LARGE SCALE GENOMIC DNA]</scope>
    <source>
        <strain evidence="7 8">E</strain>
    </source>
</reference>
<dbReference type="GO" id="GO:0046872">
    <property type="term" value="F:metal ion binding"/>
    <property type="evidence" value="ECO:0007669"/>
    <property type="project" value="UniProtKB-KW"/>
</dbReference>
<evidence type="ECO:0000313" key="8">
    <source>
        <dbReference type="Proteomes" id="UP000235371"/>
    </source>
</evidence>
<evidence type="ECO:0000256" key="5">
    <source>
        <dbReference type="ARBA" id="ARBA00023163"/>
    </source>
</evidence>
<dbReference type="EMBL" id="KZ613740">
    <property type="protein sequence ID" value="PMD67532.1"/>
    <property type="molecule type" value="Genomic_DNA"/>
</dbReference>
<evidence type="ECO:0000256" key="6">
    <source>
        <dbReference type="ARBA" id="ARBA00023242"/>
    </source>
</evidence>
<keyword evidence="2" id="KW-0862">Zinc</keyword>
<dbReference type="Proteomes" id="UP000235371">
    <property type="component" value="Unassembled WGS sequence"/>
</dbReference>
<keyword evidence="8" id="KW-1185">Reference proteome</keyword>
<evidence type="ECO:0000313" key="7">
    <source>
        <dbReference type="EMBL" id="PMD67532.1"/>
    </source>
</evidence>
<keyword evidence="3" id="KW-0805">Transcription regulation</keyword>
<dbReference type="GeneID" id="36581660"/>
<dbReference type="InParanoid" id="A0A2J6TWX4"/>
<feature type="non-terminal residue" evidence="7">
    <location>
        <position position="1"/>
    </location>
</feature>
<organism evidence="7 8">
    <name type="scientific">Hyaloscypha bicolor E</name>
    <dbReference type="NCBI Taxonomy" id="1095630"/>
    <lineage>
        <taxon>Eukaryota</taxon>
        <taxon>Fungi</taxon>
        <taxon>Dikarya</taxon>
        <taxon>Ascomycota</taxon>
        <taxon>Pezizomycotina</taxon>
        <taxon>Leotiomycetes</taxon>
        <taxon>Helotiales</taxon>
        <taxon>Hyaloscyphaceae</taxon>
        <taxon>Hyaloscypha</taxon>
        <taxon>Hyaloscypha bicolor</taxon>
    </lineage>
</organism>
<evidence type="ECO:0000256" key="1">
    <source>
        <dbReference type="ARBA" id="ARBA00022723"/>
    </source>
</evidence>
<evidence type="ECO:0000256" key="4">
    <source>
        <dbReference type="ARBA" id="ARBA00023125"/>
    </source>
</evidence>
<keyword evidence="4" id="KW-0238">DNA-binding</keyword>
<evidence type="ECO:0000256" key="2">
    <source>
        <dbReference type="ARBA" id="ARBA00022833"/>
    </source>
</evidence>
<sequence>FDFLCQYTAPQISRTFGGEFENCFVLQATHYKPVVRRAAIALGFLHEKFTLHDGTLTRRRATSEDENFALSQYVKVLGTLLQPAKAERQQAADVALMTCILVV</sequence>
<proteinExistence type="predicted"/>
<dbReference type="AlphaFoldDB" id="A0A2J6TWX4"/>
<dbReference type="GO" id="GO:0003677">
    <property type="term" value="F:DNA binding"/>
    <property type="evidence" value="ECO:0007669"/>
    <property type="project" value="UniProtKB-KW"/>
</dbReference>
<protein>
    <submittedName>
        <fullName evidence="7">Uncharacterized protein</fullName>
    </submittedName>
</protein>
<evidence type="ECO:0000256" key="3">
    <source>
        <dbReference type="ARBA" id="ARBA00023015"/>
    </source>
</evidence>
<dbReference type="PANTHER" id="PTHR36206">
    <property type="entry name" value="ASPERCRYPTIN BIOSYNTHESIS CLUSTER-SPECIFIC TRANSCRIPTION REGULATOR ATNN-RELATED"/>
    <property type="match status" value="1"/>
</dbReference>
<name>A0A2J6TWX4_9HELO</name>
<keyword evidence="5" id="KW-0804">Transcription</keyword>
<gene>
    <name evidence="7" type="ORF">K444DRAFT_515241</name>
</gene>